<comment type="similarity">
    <text evidence="3">Belongs to the histone H4 family.</text>
</comment>
<dbReference type="PANTHER" id="PTHR10484">
    <property type="entry name" value="HISTONE H4"/>
    <property type="match status" value="1"/>
</dbReference>
<dbReference type="GO" id="GO:0003677">
    <property type="term" value="F:DNA binding"/>
    <property type="evidence" value="ECO:0007669"/>
    <property type="project" value="UniProtKB-KW"/>
</dbReference>
<name>A0A229YCZ0_ASPFM</name>
<dbReference type="PRINTS" id="PR00623">
    <property type="entry name" value="HISTONEH4"/>
</dbReference>
<evidence type="ECO:0000256" key="4">
    <source>
        <dbReference type="ARBA" id="ARBA00022454"/>
    </source>
</evidence>
<evidence type="ECO:0000256" key="2">
    <source>
        <dbReference type="ARBA" id="ARBA00004286"/>
    </source>
</evidence>
<dbReference type="GO" id="GO:0005634">
    <property type="term" value="C:nucleus"/>
    <property type="evidence" value="ECO:0007669"/>
    <property type="project" value="UniProtKB-SubCell"/>
</dbReference>
<organism evidence="8 9">
    <name type="scientific">Aspergillus fumigatus</name>
    <name type="common">Neosartorya fumigata</name>
    <dbReference type="NCBI Taxonomy" id="746128"/>
    <lineage>
        <taxon>Eukaryota</taxon>
        <taxon>Fungi</taxon>
        <taxon>Dikarya</taxon>
        <taxon>Ascomycota</taxon>
        <taxon>Pezizomycotina</taxon>
        <taxon>Eurotiomycetes</taxon>
        <taxon>Eurotiomycetidae</taxon>
        <taxon>Eurotiales</taxon>
        <taxon>Aspergillaceae</taxon>
        <taxon>Aspergillus</taxon>
        <taxon>Aspergillus subgen. Fumigati</taxon>
    </lineage>
</organism>
<reference evidence="8" key="1">
    <citation type="submission" date="2021-08" db="EMBL/GenBank/DDBJ databases">
        <title>Global Aspergillus fumigatus from environmental and clinical sources.</title>
        <authorList>
            <person name="Barber A."/>
            <person name="Sae-Ong T."/>
        </authorList>
    </citation>
    <scope>NUCLEOTIDE SEQUENCE</scope>
    <source>
        <strain evidence="8">NRZ-2016-071</strain>
    </source>
</reference>
<keyword evidence="6" id="KW-0539">Nucleus</keyword>
<protein>
    <submittedName>
        <fullName evidence="8">Uncharacterized protein</fullName>
    </submittedName>
</protein>
<keyword evidence="4" id="KW-0158">Chromosome</keyword>
<dbReference type="InterPro" id="IPR001951">
    <property type="entry name" value="Histone_H4"/>
</dbReference>
<dbReference type="Gene3D" id="1.10.20.10">
    <property type="entry name" value="Histone, subunit A"/>
    <property type="match status" value="1"/>
</dbReference>
<dbReference type="Proteomes" id="UP000813423">
    <property type="component" value="Unassembled WGS sequence"/>
</dbReference>
<evidence type="ECO:0000256" key="3">
    <source>
        <dbReference type="ARBA" id="ARBA00006564"/>
    </source>
</evidence>
<evidence type="ECO:0000256" key="1">
    <source>
        <dbReference type="ARBA" id="ARBA00004123"/>
    </source>
</evidence>
<evidence type="ECO:0000313" key="8">
    <source>
        <dbReference type="EMBL" id="KAH1911294.1"/>
    </source>
</evidence>
<keyword evidence="5" id="KW-0238">DNA-binding</keyword>
<dbReference type="EMBL" id="JAIBSC010000003">
    <property type="protein sequence ID" value="KAH1911294.1"/>
    <property type="molecule type" value="Genomic_DNA"/>
</dbReference>
<dbReference type="InterPro" id="IPR009072">
    <property type="entry name" value="Histone-fold"/>
</dbReference>
<dbReference type="SMART" id="SM00803">
    <property type="entry name" value="TAF"/>
    <property type="match status" value="1"/>
</dbReference>
<dbReference type="SUPFAM" id="SSF47113">
    <property type="entry name" value="Histone-fold"/>
    <property type="match status" value="1"/>
</dbReference>
<dbReference type="GO" id="GO:0000786">
    <property type="term" value="C:nucleosome"/>
    <property type="evidence" value="ECO:0007669"/>
    <property type="project" value="UniProtKB-KW"/>
</dbReference>
<evidence type="ECO:0000256" key="7">
    <source>
        <dbReference type="ARBA" id="ARBA00023269"/>
    </source>
</evidence>
<evidence type="ECO:0000256" key="6">
    <source>
        <dbReference type="ARBA" id="ARBA00023242"/>
    </source>
</evidence>
<evidence type="ECO:0000256" key="5">
    <source>
        <dbReference type="ARBA" id="ARBA00023125"/>
    </source>
</evidence>
<proteinExistence type="inferred from homology"/>
<evidence type="ECO:0000313" key="9">
    <source>
        <dbReference type="Proteomes" id="UP000813423"/>
    </source>
</evidence>
<dbReference type="AlphaFoldDB" id="A0A229YCZ0"/>
<dbReference type="GO" id="GO:0030527">
    <property type="term" value="F:structural constituent of chromatin"/>
    <property type="evidence" value="ECO:0007669"/>
    <property type="project" value="InterPro"/>
</dbReference>
<keyword evidence="7" id="KW-0544">Nucleosome core</keyword>
<sequence>MDVAHLAANPNTQGLLLKGHRRRRLLRDNVNGITKPAIRRLARRGGVVRMKTDIYAQIRSVIRGRLREILFQVVQVLESSKTHRHDRKVVTTRDVVYALQRMGQTMYGF</sequence>
<gene>
    <name evidence="8" type="ORF">KXV57_004696</name>
</gene>
<dbReference type="InterPro" id="IPR004823">
    <property type="entry name" value="TAF_TATA-bd_Histone-like_dom"/>
</dbReference>
<dbReference type="CDD" id="cd22912">
    <property type="entry name" value="HFD_H4"/>
    <property type="match status" value="1"/>
</dbReference>
<comment type="caution">
    <text evidence="8">The sequence shown here is derived from an EMBL/GenBank/DDBJ whole genome shotgun (WGS) entry which is preliminary data.</text>
</comment>
<comment type="subcellular location">
    <subcellularLocation>
        <location evidence="2">Chromosome</location>
    </subcellularLocation>
    <subcellularLocation>
        <location evidence="1">Nucleus</location>
    </subcellularLocation>
</comment>
<accession>A0A229YCZ0</accession>
<dbReference type="GO" id="GO:0046982">
    <property type="term" value="F:protein heterodimerization activity"/>
    <property type="evidence" value="ECO:0007669"/>
    <property type="project" value="InterPro"/>
</dbReference>